<organism evidence="1 2">
    <name type="scientific">Myxococcus stipitatus (strain DSM 14675 / JCM 12634 / Mx s8)</name>
    <dbReference type="NCBI Taxonomy" id="1278073"/>
    <lineage>
        <taxon>Bacteria</taxon>
        <taxon>Pseudomonadati</taxon>
        <taxon>Myxococcota</taxon>
        <taxon>Myxococcia</taxon>
        <taxon>Myxococcales</taxon>
        <taxon>Cystobacterineae</taxon>
        <taxon>Myxococcaceae</taxon>
        <taxon>Myxococcus</taxon>
    </lineage>
</organism>
<evidence type="ECO:0000313" key="2">
    <source>
        <dbReference type="Proteomes" id="UP000011131"/>
    </source>
</evidence>
<name>L7U2G8_MYXSD</name>
<dbReference type="HOGENOM" id="CLU_3170583_0_0_7"/>
<proteinExistence type="predicted"/>
<reference evidence="1 2" key="1">
    <citation type="journal article" date="2013" name="Genome Announc.">
        <title>Complete genome sequence of Myxococcus stipitatus strain DSM 14675, a fruiting myxobacterium.</title>
        <authorList>
            <person name="Huntley S."/>
            <person name="Kneip S."/>
            <person name="Treuner-Lange A."/>
            <person name="Sogaard-Andersen L."/>
        </authorList>
    </citation>
    <scope>NUCLEOTIDE SEQUENCE [LARGE SCALE GENOMIC DNA]</scope>
    <source>
        <strain evidence="2">DSM 14675 / JCM 12634 / Mx s8</strain>
    </source>
</reference>
<dbReference type="KEGG" id="msd:MYSTI_01619"/>
<dbReference type="Proteomes" id="UP000011131">
    <property type="component" value="Chromosome"/>
</dbReference>
<dbReference type="PATRIC" id="fig|1278073.3.peg.1663"/>
<dbReference type="AlphaFoldDB" id="L7U2G8"/>
<evidence type="ECO:0000313" key="1">
    <source>
        <dbReference type="EMBL" id="AGC42951.1"/>
    </source>
</evidence>
<dbReference type="STRING" id="1278073.MYSTI_01619"/>
<protein>
    <submittedName>
        <fullName evidence="1">Uncharacterized protein</fullName>
    </submittedName>
</protein>
<gene>
    <name evidence="1" type="ordered locus">MYSTI_01619</name>
</gene>
<sequence>MPRREDGGLVLERGQTVELRRLSVPAWSAFTAWLLKLSGVPVARLRC</sequence>
<accession>L7U2G8</accession>
<dbReference type="RefSeq" id="WP_015347213.1">
    <property type="nucleotide sequence ID" value="NC_020126.1"/>
</dbReference>
<keyword evidence="2" id="KW-1185">Reference proteome</keyword>
<dbReference type="EMBL" id="CP004025">
    <property type="protein sequence ID" value="AGC42951.1"/>
    <property type="molecule type" value="Genomic_DNA"/>
</dbReference>